<dbReference type="EMBL" id="CP012333">
    <property type="protein sequence ID" value="AKU96814.1"/>
    <property type="molecule type" value="Genomic_DNA"/>
</dbReference>
<gene>
    <name evidence="2" type="ORF">AKJ09_03478</name>
</gene>
<organism evidence="2 3">
    <name type="scientific">Labilithrix luteola</name>
    <dbReference type="NCBI Taxonomy" id="1391654"/>
    <lineage>
        <taxon>Bacteria</taxon>
        <taxon>Pseudomonadati</taxon>
        <taxon>Myxococcota</taxon>
        <taxon>Polyangia</taxon>
        <taxon>Polyangiales</taxon>
        <taxon>Labilitrichaceae</taxon>
        <taxon>Labilithrix</taxon>
    </lineage>
</organism>
<dbReference type="AlphaFoldDB" id="A0A0K1PUK3"/>
<feature type="domain" description="PilZ" evidence="1">
    <location>
        <begin position="5"/>
        <end position="105"/>
    </location>
</feature>
<dbReference type="STRING" id="1391654.AKJ09_03478"/>
<evidence type="ECO:0000313" key="2">
    <source>
        <dbReference type="EMBL" id="AKU96814.1"/>
    </source>
</evidence>
<dbReference type="Pfam" id="PF07238">
    <property type="entry name" value="PilZ"/>
    <property type="match status" value="1"/>
</dbReference>
<proteinExistence type="predicted"/>
<dbReference type="KEGG" id="llu:AKJ09_03478"/>
<dbReference type="InterPro" id="IPR009875">
    <property type="entry name" value="PilZ_domain"/>
</dbReference>
<reference evidence="2 3" key="1">
    <citation type="submission" date="2015-08" db="EMBL/GenBank/DDBJ databases">
        <authorList>
            <person name="Babu N.S."/>
            <person name="Beckwith C.J."/>
            <person name="Beseler K.G."/>
            <person name="Brison A."/>
            <person name="Carone J.V."/>
            <person name="Caskin T.P."/>
            <person name="Diamond M."/>
            <person name="Durham M.E."/>
            <person name="Foxe J.M."/>
            <person name="Go M."/>
            <person name="Henderson B.A."/>
            <person name="Jones I.B."/>
            <person name="McGettigan J.A."/>
            <person name="Micheletti S.J."/>
            <person name="Nasrallah M.E."/>
            <person name="Ortiz D."/>
            <person name="Piller C.R."/>
            <person name="Privatt S.R."/>
            <person name="Schneider S.L."/>
            <person name="Sharp S."/>
            <person name="Smith T.C."/>
            <person name="Stanton J.D."/>
            <person name="Ullery H.E."/>
            <person name="Wilson R.J."/>
            <person name="Serrano M.G."/>
            <person name="Buck G."/>
            <person name="Lee V."/>
            <person name="Wang Y."/>
            <person name="Carvalho R."/>
            <person name="Voegtly L."/>
            <person name="Shi R."/>
            <person name="Duckworth R."/>
            <person name="Johnson A."/>
            <person name="Loviza R."/>
            <person name="Walstead R."/>
            <person name="Shah Z."/>
            <person name="Kiflezghi M."/>
            <person name="Wade K."/>
            <person name="Ball S.L."/>
            <person name="Bradley K.W."/>
            <person name="Asai D.J."/>
            <person name="Bowman C.A."/>
            <person name="Russell D.A."/>
            <person name="Pope W.H."/>
            <person name="Jacobs-Sera D."/>
            <person name="Hendrix R.W."/>
            <person name="Hatfull G.F."/>
        </authorList>
    </citation>
    <scope>NUCLEOTIDE SEQUENCE [LARGE SCALE GENOMIC DNA]</scope>
    <source>
        <strain evidence="2 3">DSM 27648</strain>
    </source>
</reference>
<evidence type="ECO:0000313" key="3">
    <source>
        <dbReference type="Proteomes" id="UP000064967"/>
    </source>
</evidence>
<name>A0A0K1PUK3_9BACT</name>
<protein>
    <recommendedName>
        <fullName evidence="1">PilZ domain-containing protein</fullName>
    </recommendedName>
</protein>
<dbReference type="GO" id="GO:0035438">
    <property type="term" value="F:cyclic-di-GMP binding"/>
    <property type="evidence" value="ECO:0007669"/>
    <property type="project" value="InterPro"/>
</dbReference>
<dbReference type="Proteomes" id="UP000064967">
    <property type="component" value="Chromosome"/>
</dbReference>
<sequence>MSSAERRRHVRVKPTPELPARAVLASDGPVREAIDVVDVSASGLALSSSRLATVATGSRLDLRLSLDRYGDHDLRVDVRWKAGELVGVEVVEPTDEAAQAIRRYVGELLERGGAS</sequence>
<dbReference type="SUPFAM" id="SSF141371">
    <property type="entry name" value="PilZ domain-like"/>
    <property type="match status" value="1"/>
</dbReference>
<dbReference type="RefSeq" id="WP_146648048.1">
    <property type="nucleotide sequence ID" value="NZ_CP012333.1"/>
</dbReference>
<evidence type="ECO:0000259" key="1">
    <source>
        <dbReference type="Pfam" id="PF07238"/>
    </source>
</evidence>
<accession>A0A0K1PUK3</accession>
<keyword evidence="3" id="KW-1185">Reference proteome</keyword>
<dbReference type="Gene3D" id="2.40.10.220">
    <property type="entry name" value="predicted glycosyltransferase like domains"/>
    <property type="match status" value="1"/>
</dbReference>